<evidence type="ECO:0000313" key="5">
    <source>
        <dbReference type="Proteomes" id="UP000176951"/>
    </source>
</evidence>
<dbReference type="PANTHER" id="PTHR46401">
    <property type="entry name" value="GLYCOSYLTRANSFERASE WBBK-RELATED"/>
    <property type="match status" value="1"/>
</dbReference>
<dbReference type="Pfam" id="PF00534">
    <property type="entry name" value="Glycos_transf_1"/>
    <property type="match status" value="1"/>
</dbReference>
<dbReference type="AlphaFoldDB" id="A0A1G2PSW6"/>
<evidence type="ECO:0000313" key="4">
    <source>
        <dbReference type="EMBL" id="OHA51393.1"/>
    </source>
</evidence>
<reference evidence="4 5" key="1">
    <citation type="journal article" date="2016" name="Nat. Commun.">
        <title>Thousands of microbial genomes shed light on interconnected biogeochemical processes in an aquifer system.</title>
        <authorList>
            <person name="Anantharaman K."/>
            <person name="Brown C.T."/>
            <person name="Hug L.A."/>
            <person name="Sharon I."/>
            <person name="Castelle C.J."/>
            <person name="Probst A.J."/>
            <person name="Thomas B.C."/>
            <person name="Singh A."/>
            <person name="Wilkins M.J."/>
            <person name="Karaoz U."/>
            <person name="Brodie E.L."/>
            <person name="Williams K.H."/>
            <person name="Hubbard S.S."/>
            <person name="Banfield J.F."/>
        </authorList>
    </citation>
    <scope>NUCLEOTIDE SEQUENCE [LARGE SCALE GENOMIC DNA]</scope>
</reference>
<evidence type="ECO:0000256" key="1">
    <source>
        <dbReference type="ARBA" id="ARBA00022679"/>
    </source>
</evidence>
<dbReference type="EMBL" id="MHSW01000023">
    <property type="protein sequence ID" value="OHA51393.1"/>
    <property type="molecule type" value="Genomic_DNA"/>
</dbReference>
<dbReference type="Proteomes" id="UP000176951">
    <property type="component" value="Unassembled WGS sequence"/>
</dbReference>
<name>A0A1G2PSW6_9BACT</name>
<sequence length="359" mass="40993">MTIGIHAEADLLAQRTGVEEYLYHLLKQFTSLAKEKQQQIILYYRTNRALDFLESDIFIKKELKWPMLWTQIRLAFECLIYPPDILFVPAQIPPLFSNVKTVITVHGLEFLRYPDKYSLFKRNYLYWGTKIACKKASAIIAVSESTKNDLMHYFDVPENKITVIHHGFSVFSNDIAVKSIFEWPYFIYIGRVETKKNIDGLIKSFTLFKAKTGYAHKLVLAGKRGFGFEKISSIVAKSEYKDDIIFTGYVDEKTKFDLLKHAAALVFPSWYEGFGFPILEAQSTGTAVITSDVSSMGEVSGDGAILINPESYQEISAAMALVVDNLEFKRGLIDKGFLNLKRFSWEKCARETFNVLINA</sequence>
<dbReference type="Pfam" id="PF13439">
    <property type="entry name" value="Glyco_transf_4"/>
    <property type="match status" value="1"/>
</dbReference>
<keyword evidence="1" id="KW-0808">Transferase</keyword>
<evidence type="ECO:0008006" key="6">
    <source>
        <dbReference type="Google" id="ProtNLM"/>
    </source>
</evidence>
<dbReference type="Gene3D" id="3.40.50.2000">
    <property type="entry name" value="Glycogen Phosphorylase B"/>
    <property type="match status" value="2"/>
</dbReference>
<feature type="domain" description="Glycosyl transferase family 1" evidence="2">
    <location>
        <begin position="184"/>
        <end position="331"/>
    </location>
</feature>
<evidence type="ECO:0000259" key="3">
    <source>
        <dbReference type="Pfam" id="PF13439"/>
    </source>
</evidence>
<dbReference type="InterPro" id="IPR001296">
    <property type="entry name" value="Glyco_trans_1"/>
</dbReference>
<evidence type="ECO:0000259" key="2">
    <source>
        <dbReference type="Pfam" id="PF00534"/>
    </source>
</evidence>
<comment type="caution">
    <text evidence="4">The sequence shown here is derived from an EMBL/GenBank/DDBJ whole genome shotgun (WGS) entry which is preliminary data.</text>
</comment>
<feature type="domain" description="Glycosyltransferase subfamily 4-like N-terminal" evidence="3">
    <location>
        <begin position="17"/>
        <end position="168"/>
    </location>
</feature>
<proteinExistence type="predicted"/>
<protein>
    <recommendedName>
        <fullName evidence="6">Glycosyl transferase family 1 domain-containing protein</fullName>
    </recommendedName>
</protein>
<dbReference type="GO" id="GO:0009103">
    <property type="term" value="P:lipopolysaccharide biosynthetic process"/>
    <property type="evidence" value="ECO:0007669"/>
    <property type="project" value="TreeGrafter"/>
</dbReference>
<dbReference type="PANTHER" id="PTHR46401:SF2">
    <property type="entry name" value="GLYCOSYLTRANSFERASE WBBK-RELATED"/>
    <property type="match status" value="1"/>
</dbReference>
<accession>A0A1G2PSW6</accession>
<dbReference type="InterPro" id="IPR028098">
    <property type="entry name" value="Glyco_trans_4-like_N"/>
</dbReference>
<dbReference type="CDD" id="cd03809">
    <property type="entry name" value="GT4_MtfB-like"/>
    <property type="match status" value="1"/>
</dbReference>
<dbReference type="SUPFAM" id="SSF53756">
    <property type="entry name" value="UDP-Glycosyltransferase/glycogen phosphorylase"/>
    <property type="match status" value="1"/>
</dbReference>
<organism evidence="4 5">
    <name type="scientific">Candidatus Terrybacteria bacterium RIFCSPLOWO2_01_FULL_40_23</name>
    <dbReference type="NCBI Taxonomy" id="1802366"/>
    <lineage>
        <taxon>Bacteria</taxon>
        <taxon>Candidatus Terryibacteriota</taxon>
    </lineage>
</organism>
<gene>
    <name evidence="4" type="ORF">A3A97_00920</name>
</gene>
<dbReference type="GO" id="GO:0016757">
    <property type="term" value="F:glycosyltransferase activity"/>
    <property type="evidence" value="ECO:0007669"/>
    <property type="project" value="InterPro"/>
</dbReference>